<dbReference type="AlphaFoldDB" id="A0A1T5KD43"/>
<evidence type="ECO:0000313" key="2">
    <source>
        <dbReference type="Proteomes" id="UP000190341"/>
    </source>
</evidence>
<dbReference type="Proteomes" id="UP000190341">
    <property type="component" value="Unassembled WGS sequence"/>
</dbReference>
<accession>A0A1T5KD43</accession>
<name>A0A1T5KD43_9GAMM</name>
<dbReference type="RefSeq" id="WP_079723885.1">
    <property type="nucleotide sequence ID" value="NZ_BMCL01000002.1"/>
</dbReference>
<proteinExistence type="predicted"/>
<protein>
    <submittedName>
        <fullName evidence="1">Uncharacterized protein</fullName>
    </submittedName>
</protein>
<keyword evidence="2" id="KW-1185">Reference proteome</keyword>
<reference evidence="1 2" key="1">
    <citation type="submission" date="2017-02" db="EMBL/GenBank/DDBJ databases">
        <authorList>
            <person name="Peterson S.W."/>
        </authorList>
    </citation>
    <scope>NUCLEOTIDE SEQUENCE [LARGE SCALE GENOMIC DNA]</scope>
    <source>
        <strain evidence="1 2">P15</strain>
    </source>
</reference>
<evidence type="ECO:0000313" key="1">
    <source>
        <dbReference type="EMBL" id="SKC61611.1"/>
    </source>
</evidence>
<sequence>MTLLVVQSNASRIDVAIDTQGKASDGTWPEFSKLVHFAAPNMLIAARGDRQLLAWLHDYFFSASVTVRFDDARDSIPHACALICDRCESAGHYAELQFLLAGHSQREREMIAIMFNLETRTRTLDDDRLWDDRRFWYAPWEASMGRCPAWVDDPSVMAIARRQAAHLKGLGEAGGGRLLVATLSATSYQVRDLGPIVA</sequence>
<dbReference type="EMBL" id="FUZV01000001">
    <property type="protein sequence ID" value="SKC61611.1"/>
    <property type="molecule type" value="Genomic_DNA"/>
</dbReference>
<gene>
    <name evidence="1" type="ORF">SAMN06296058_1595</name>
</gene>
<organism evidence="1 2">
    <name type="scientific">Pseudoxanthomonas indica</name>
    <dbReference type="NCBI Taxonomy" id="428993"/>
    <lineage>
        <taxon>Bacteria</taxon>
        <taxon>Pseudomonadati</taxon>
        <taxon>Pseudomonadota</taxon>
        <taxon>Gammaproteobacteria</taxon>
        <taxon>Lysobacterales</taxon>
        <taxon>Lysobacteraceae</taxon>
        <taxon>Pseudoxanthomonas</taxon>
    </lineage>
</organism>